<dbReference type="PANTHER" id="PTHR33063">
    <property type="entry name" value="OS02G0583500 PROTEIN"/>
    <property type="match status" value="1"/>
</dbReference>
<dbReference type="AlphaFoldDB" id="A0A5J9TRE3"/>
<dbReference type="EMBL" id="RWGY01000031">
    <property type="protein sequence ID" value="TVU13922.1"/>
    <property type="molecule type" value="Genomic_DNA"/>
</dbReference>
<feature type="non-terminal residue" evidence="3">
    <location>
        <position position="1"/>
    </location>
</feature>
<dbReference type="InterPro" id="IPR004252">
    <property type="entry name" value="Probable_transposase_24"/>
</dbReference>
<feature type="coiled-coil region" evidence="1">
    <location>
        <begin position="421"/>
        <end position="479"/>
    </location>
</feature>
<gene>
    <name evidence="3" type="ORF">EJB05_37361</name>
</gene>
<evidence type="ECO:0000256" key="1">
    <source>
        <dbReference type="SAM" id="Coils"/>
    </source>
</evidence>
<reference evidence="3 4" key="1">
    <citation type="journal article" date="2019" name="Sci. Rep.">
        <title>A high-quality genome of Eragrostis curvula grass provides insights into Poaceae evolution and supports new strategies to enhance forage quality.</title>
        <authorList>
            <person name="Carballo J."/>
            <person name="Santos B.A.C.M."/>
            <person name="Zappacosta D."/>
            <person name="Garbus I."/>
            <person name="Selva J.P."/>
            <person name="Gallo C.A."/>
            <person name="Diaz A."/>
            <person name="Albertini E."/>
            <person name="Caccamo M."/>
            <person name="Echenique V."/>
        </authorList>
    </citation>
    <scope>NUCLEOTIDE SEQUENCE [LARGE SCALE GENOMIC DNA]</scope>
    <source>
        <strain evidence="4">cv. Victoria</strain>
        <tissue evidence="3">Leaf</tissue>
    </source>
</reference>
<keyword evidence="4" id="KW-1185">Reference proteome</keyword>
<dbReference type="OrthoDB" id="691257at2759"/>
<evidence type="ECO:0000256" key="2">
    <source>
        <dbReference type="SAM" id="MobiDB-lite"/>
    </source>
</evidence>
<name>A0A5J9TRE3_9POAL</name>
<proteinExistence type="predicted"/>
<organism evidence="3 4">
    <name type="scientific">Eragrostis curvula</name>
    <name type="common">weeping love grass</name>
    <dbReference type="NCBI Taxonomy" id="38414"/>
    <lineage>
        <taxon>Eukaryota</taxon>
        <taxon>Viridiplantae</taxon>
        <taxon>Streptophyta</taxon>
        <taxon>Embryophyta</taxon>
        <taxon>Tracheophyta</taxon>
        <taxon>Spermatophyta</taxon>
        <taxon>Magnoliopsida</taxon>
        <taxon>Liliopsida</taxon>
        <taxon>Poales</taxon>
        <taxon>Poaceae</taxon>
        <taxon>PACMAD clade</taxon>
        <taxon>Chloridoideae</taxon>
        <taxon>Eragrostideae</taxon>
        <taxon>Eragrostidinae</taxon>
        <taxon>Eragrostis</taxon>
    </lineage>
</organism>
<dbReference type="Gramene" id="TVU13922">
    <property type="protein sequence ID" value="TVU13922"/>
    <property type="gene ID" value="EJB05_37361"/>
</dbReference>
<sequence>MAPGQNGFHLCRGSDVVHHEEEETNEYELQRLKIIASNQQIFRSLGLPGTLNGDSSNKALQVPKGRGQKRSTQDATSPVTGGRGSKRVLPPSQEVTRITRQRARELSAANPVEETQEDRSQVHDDGKDLLYIICSIADSHLMTNTCNLLEEEIITTPKGPGRAGKDLERINKGMHMKLPIHIFEGKKRPEVPRQAAKLATEAGIVLRNHIPVLPCWNKLHHEHDHLSNYIKKVSVQFSMDTTSKPVISACADMLKSGQRQMRYKLKKKYFDNVPESQRITKSHVSSMDDNQWAELLKLWSSPQHMETCLANQRNREKVRMYQRTGSRCYVAQAHAVRDKFRDAEPTAVDLFREFHSSRKTGSVSETVQKALNNMEAMMEEPVREGEEPMSPGHAIREVVYASTFLEVVGLQSKKKLRVPVCSRLEALIAELEREKAESRQVEQIVEQQRREIDALRKQVQEARDSNRTVEAQLEHLRKESARKASMIACLMSNFEGGQLDLKWARIRPFMCWVTIWAIDMWNNQEKACGPTAK</sequence>
<protein>
    <submittedName>
        <fullName evidence="3">Uncharacterized protein</fullName>
    </submittedName>
</protein>
<comment type="caution">
    <text evidence="3">The sequence shown here is derived from an EMBL/GenBank/DDBJ whole genome shotgun (WGS) entry which is preliminary data.</text>
</comment>
<accession>A0A5J9TRE3</accession>
<feature type="region of interest" description="Disordered" evidence="2">
    <location>
        <begin position="48"/>
        <end position="93"/>
    </location>
</feature>
<evidence type="ECO:0000313" key="3">
    <source>
        <dbReference type="EMBL" id="TVU13922.1"/>
    </source>
</evidence>
<evidence type="ECO:0000313" key="4">
    <source>
        <dbReference type="Proteomes" id="UP000324897"/>
    </source>
</evidence>
<dbReference type="PANTHER" id="PTHR33063:SF16">
    <property type="entry name" value="OS02G0241300 PROTEIN"/>
    <property type="match status" value="1"/>
</dbReference>
<dbReference type="Proteomes" id="UP000324897">
    <property type="component" value="Unassembled WGS sequence"/>
</dbReference>
<keyword evidence="1" id="KW-0175">Coiled coil</keyword>
<dbReference type="Pfam" id="PF03004">
    <property type="entry name" value="Transposase_24"/>
    <property type="match status" value="1"/>
</dbReference>